<dbReference type="PANTHER" id="PTHR31293">
    <property type="entry name" value="RNI-LIKE SUPERFAMILY PROTEIN"/>
    <property type="match status" value="1"/>
</dbReference>
<keyword evidence="3" id="KW-1185">Reference proteome</keyword>
<dbReference type="InterPro" id="IPR055411">
    <property type="entry name" value="LRR_FXL15/At3g58940/PEG3-like"/>
</dbReference>
<dbReference type="InterPro" id="IPR032675">
    <property type="entry name" value="LRR_dom_sf"/>
</dbReference>
<dbReference type="Pfam" id="PF24758">
    <property type="entry name" value="LRR_At5g56370"/>
    <property type="match status" value="1"/>
</dbReference>
<dbReference type="EMBL" id="OU466860">
    <property type="protein sequence ID" value="CAH2057693.1"/>
    <property type="molecule type" value="Genomic_DNA"/>
</dbReference>
<feature type="domain" description="F-box/LRR-repeat protein 15/At3g58940/PEG3-like LRR" evidence="1">
    <location>
        <begin position="37"/>
        <end position="139"/>
    </location>
</feature>
<evidence type="ECO:0000313" key="2">
    <source>
        <dbReference type="EMBL" id="CAH2057693.1"/>
    </source>
</evidence>
<dbReference type="Gene3D" id="3.80.10.10">
    <property type="entry name" value="Ribonuclease Inhibitor"/>
    <property type="match status" value="1"/>
</dbReference>
<accession>A0AAU9S7Q8</accession>
<evidence type="ECO:0000313" key="3">
    <source>
        <dbReference type="Proteomes" id="UP000836841"/>
    </source>
</evidence>
<dbReference type="Proteomes" id="UP000836841">
    <property type="component" value="Chromosome 4"/>
</dbReference>
<proteinExistence type="predicted"/>
<dbReference type="PANTHER" id="PTHR31293:SF12">
    <property type="entry name" value="RNI-LIKE SUPERFAMILY PROTEIN"/>
    <property type="match status" value="1"/>
</dbReference>
<feature type="non-terminal residue" evidence="2">
    <location>
        <position position="259"/>
    </location>
</feature>
<dbReference type="InterPro" id="IPR055294">
    <property type="entry name" value="FBL60-like"/>
</dbReference>
<dbReference type="AlphaFoldDB" id="A0AAU9S7Q8"/>
<protein>
    <recommendedName>
        <fullName evidence="1">F-box/LRR-repeat protein 15/At3g58940/PEG3-like LRR domain-containing protein</fullName>
    </recommendedName>
</protein>
<reference evidence="2 3" key="1">
    <citation type="submission" date="2022-03" db="EMBL/GenBank/DDBJ databases">
        <authorList>
            <person name="Nunn A."/>
            <person name="Chopra R."/>
            <person name="Nunn A."/>
            <person name="Contreras Garrido A."/>
        </authorList>
    </citation>
    <scope>NUCLEOTIDE SEQUENCE [LARGE SCALE GENOMIC DNA]</scope>
</reference>
<dbReference type="SUPFAM" id="SSF52047">
    <property type="entry name" value="RNI-like"/>
    <property type="match status" value="1"/>
</dbReference>
<evidence type="ECO:0000259" key="1">
    <source>
        <dbReference type="Pfam" id="PF24758"/>
    </source>
</evidence>
<sequence>VHQSFRDFVEKALSGRSFIKKLTLKCQDGRISVCLTDKWIRLALERGLVDLDLRLTTALKWEAVWLLKNTVFRNKTLVKLTLGIEIGEIVIGFPGKEPVFLPALKSLTIYGVWFRCESLYNGMLPGCPVLEELSLQYYSCRLLDEIKTAGTLLTVLPSFVNLVKLSVESDDTKERWQVLPSLLKYSPKLETLVLKGLYIGPSEVKVLEIYGFSRGSGGEFIRSKCFFRKMQIFQEMKAEIEADDNKILQLVSQILALPN</sequence>
<organism evidence="2 3">
    <name type="scientific">Thlaspi arvense</name>
    <name type="common">Field penny-cress</name>
    <dbReference type="NCBI Taxonomy" id="13288"/>
    <lineage>
        <taxon>Eukaryota</taxon>
        <taxon>Viridiplantae</taxon>
        <taxon>Streptophyta</taxon>
        <taxon>Embryophyta</taxon>
        <taxon>Tracheophyta</taxon>
        <taxon>Spermatophyta</taxon>
        <taxon>Magnoliopsida</taxon>
        <taxon>eudicotyledons</taxon>
        <taxon>Gunneridae</taxon>
        <taxon>Pentapetalae</taxon>
        <taxon>rosids</taxon>
        <taxon>malvids</taxon>
        <taxon>Brassicales</taxon>
        <taxon>Brassicaceae</taxon>
        <taxon>Thlaspideae</taxon>
        <taxon>Thlaspi</taxon>
    </lineage>
</organism>
<gene>
    <name evidence="2" type="ORF">TAV2_LOCUS14778</name>
</gene>
<name>A0AAU9S7Q8_THLAR</name>